<dbReference type="AlphaFoldDB" id="A0A2S0VNA3"/>
<name>A0A2S0VNA3_9ALTE</name>
<organism evidence="3 4">
    <name type="scientific">Saccharobesus litoralis</name>
    <dbReference type="NCBI Taxonomy" id="2172099"/>
    <lineage>
        <taxon>Bacteria</taxon>
        <taxon>Pseudomonadati</taxon>
        <taxon>Pseudomonadota</taxon>
        <taxon>Gammaproteobacteria</taxon>
        <taxon>Alteromonadales</taxon>
        <taxon>Alteromonadaceae</taxon>
        <taxon>Saccharobesus</taxon>
    </lineage>
</organism>
<accession>A0A2S0VNA3</accession>
<keyword evidence="4" id="KW-1185">Reference proteome</keyword>
<evidence type="ECO:0000313" key="4">
    <source>
        <dbReference type="Proteomes" id="UP000244441"/>
    </source>
</evidence>
<feature type="chain" id="PRO_5015554200" evidence="1">
    <location>
        <begin position="23"/>
        <end position="304"/>
    </location>
</feature>
<keyword evidence="3" id="KW-0449">Lipoprotein</keyword>
<dbReference type="CDD" id="cd16329">
    <property type="entry name" value="LolA_like"/>
    <property type="match status" value="1"/>
</dbReference>
<evidence type="ECO:0000313" key="3">
    <source>
        <dbReference type="EMBL" id="AWB65693.1"/>
    </source>
</evidence>
<evidence type="ECO:0000259" key="2">
    <source>
        <dbReference type="Pfam" id="PF17131"/>
    </source>
</evidence>
<protein>
    <submittedName>
        <fullName evidence="3">Outer membrane lipoprotein-sorting protein</fullName>
    </submittedName>
</protein>
<gene>
    <name evidence="3" type="ORF">C2869_04230</name>
</gene>
<sequence length="304" mass="35197">MNKLTWFLVATLGLSASHVANADQLLPEEIMHKVYTLYDGETRVSRQSISTCKYGISNRKIACSETPRIKVSESYGKDFGDNGEDAKSLTVLIEPAAERGIGILQYDYGDVSRDSDQWIYLSALGKPKRVATGNADDEDEPKKGSLFGSEFSLEDMEKVRPKDYTYSILKEVTYNQRPCWIIQMTPTEKRARNSNYSKMVVWVDRERFQEYKVQYYDRKGVYVKQKTQVGWQQQGDIWYSRKTIMNNKITKRISILDKEQIVFNVAIDDEFLTIRSLSDAAFRERNMEELKGHFSYDKLVKNTD</sequence>
<dbReference type="OrthoDB" id="9803781at2"/>
<dbReference type="RefSeq" id="WP_108601767.1">
    <property type="nucleotide sequence ID" value="NZ_CP026604.1"/>
</dbReference>
<feature type="signal peptide" evidence="1">
    <location>
        <begin position="1"/>
        <end position="22"/>
    </location>
</feature>
<evidence type="ECO:0000256" key="1">
    <source>
        <dbReference type="SAM" id="SignalP"/>
    </source>
</evidence>
<dbReference type="Gene3D" id="2.50.20.10">
    <property type="entry name" value="Lipoprotein localisation LolA/LolB/LppX"/>
    <property type="match status" value="1"/>
</dbReference>
<dbReference type="EMBL" id="CP026604">
    <property type="protein sequence ID" value="AWB65693.1"/>
    <property type="molecule type" value="Genomic_DNA"/>
</dbReference>
<proteinExistence type="predicted"/>
<dbReference type="KEGG" id="cate:C2869_04230"/>
<dbReference type="InterPro" id="IPR033399">
    <property type="entry name" value="TP_0789-like"/>
</dbReference>
<keyword evidence="1" id="KW-0732">Signal</keyword>
<feature type="domain" description="Uncharacterized protein TP-0789" evidence="2">
    <location>
        <begin position="85"/>
        <end position="278"/>
    </location>
</feature>
<dbReference type="Pfam" id="PF17131">
    <property type="entry name" value="LolA_like"/>
    <property type="match status" value="1"/>
</dbReference>
<reference evidence="3 4" key="1">
    <citation type="submission" date="2018-01" db="EMBL/GenBank/DDBJ databases">
        <title>Genome sequence of a Cantenovulum-like bacteria.</title>
        <authorList>
            <person name="Tan W.R."/>
            <person name="Lau N.-S."/>
            <person name="Go F."/>
            <person name="Amirul A.-A.A."/>
        </authorList>
    </citation>
    <scope>NUCLEOTIDE SEQUENCE [LARGE SCALE GENOMIC DNA]</scope>
    <source>
        <strain evidence="3 4">CCB-QB4</strain>
    </source>
</reference>
<dbReference type="Proteomes" id="UP000244441">
    <property type="component" value="Chromosome"/>
</dbReference>